<reference evidence="2" key="1">
    <citation type="journal article" date="2017" name="Acta Microbiol. Sin.">
        <title>Reanalysis of the mitochondrial genome of the pneumocandin-producing fungus Glarea lozoyensis.</title>
        <authorList>
            <person name="Zhang Y.-J."/>
            <person name="Zhao Y.-X."/>
            <person name="Chen L."/>
            <person name="Liu X.-Z."/>
        </authorList>
    </citation>
    <scope>NUCLEOTIDE SEQUENCE</scope>
    <source>
        <strain evidence="2">ATCC 20868</strain>
    </source>
</reference>
<proteinExistence type="predicted"/>
<feature type="transmembrane region" description="Helical" evidence="1">
    <location>
        <begin position="63"/>
        <end position="83"/>
    </location>
</feature>
<keyword evidence="2" id="KW-0496">Mitochondrion</keyword>
<dbReference type="EMBL" id="KX450332">
    <property type="protein sequence ID" value="AOQ30906.1"/>
    <property type="molecule type" value="Genomic_DNA"/>
</dbReference>
<feature type="transmembrane region" description="Helical" evidence="1">
    <location>
        <begin position="34"/>
        <end position="51"/>
    </location>
</feature>
<feature type="transmembrane region" description="Helical" evidence="1">
    <location>
        <begin position="6"/>
        <end position="22"/>
    </location>
</feature>
<dbReference type="RefSeq" id="YP_009306740.1">
    <property type="nucleotide sequence ID" value="NC_031375.1"/>
</dbReference>
<gene>
    <name evidence="2" type="primary">orf291</name>
</gene>
<accession>A0A1C9M468</accession>
<name>A0A1C9M468_GLALO</name>
<evidence type="ECO:0000313" key="2">
    <source>
        <dbReference type="EMBL" id="AOQ30906.1"/>
    </source>
</evidence>
<dbReference type="GeneID" id="29289413"/>
<keyword evidence="1" id="KW-0812">Transmembrane</keyword>
<dbReference type="AlphaFoldDB" id="A0A1C9M468"/>
<organism evidence="2">
    <name type="scientific">Glarea lozoyensis</name>
    <dbReference type="NCBI Taxonomy" id="101852"/>
    <lineage>
        <taxon>Eukaryota</taxon>
        <taxon>Fungi</taxon>
        <taxon>Dikarya</taxon>
        <taxon>Ascomycota</taxon>
        <taxon>Pezizomycotina</taxon>
        <taxon>Leotiomycetes</taxon>
        <taxon>Helotiales</taxon>
        <taxon>Helotiaceae</taxon>
        <taxon>Glarea</taxon>
    </lineage>
</organism>
<sequence>MLLTLLITVPLVVMLLITTGIFKRSLTNITLAKLISALFTITVLAAIKYAITGNIHIDPSHFFTNIGVGLLAFTIKTIFTGLLSEYMDLKGINLNLKELMFGYEKIQVGDHTPPKVSDKLNIKVYLPMNSDEQSNAGSQDKGKGVEYTQSLSAGARAFSGRDPSSFFLPKTNPGPGFNVPGGEVPIREDVCKHISYNTHILKQFKTMDLETAVEQRNNLFHLIKNMDNRMSYAQNFLNGQPTIPTNIYQLNLRNQILKDLQEMHNIKSNAEGRWLLINSRVEFIENKLGKT</sequence>
<keyword evidence="1" id="KW-1133">Transmembrane helix</keyword>
<evidence type="ECO:0000256" key="1">
    <source>
        <dbReference type="SAM" id="Phobius"/>
    </source>
</evidence>
<keyword evidence="1" id="KW-0472">Membrane</keyword>
<geneLocation type="mitochondrion" evidence="2"/>
<protein>
    <submittedName>
        <fullName evidence="2">Uncharacterized protein</fullName>
    </submittedName>
</protein>